<evidence type="ECO:0000313" key="3">
    <source>
        <dbReference type="Proteomes" id="UP001501414"/>
    </source>
</evidence>
<reference evidence="2 3" key="1">
    <citation type="journal article" date="2019" name="Int. J. Syst. Evol. Microbiol.">
        <title>The Global Catalogue of Microorganisms (GCM) 10K type strain sequencing project: providing services to taxonomists for standard genome sequencing and annotation.</title>
        <authorList>
            <consortium name="The Broad Institute Genomics Platform"/>
            <consortium name="The Broad Institute Genome Sequencing Center for Infectious Disease"/>
            <person name="Wu L."/>
            <person name="Ma J."/>
        </authorList>
    </citation>
    <scope>NUCLEOTIDE SEQUENCE [LARGE SCALE GENOMIC DNA]</scope>
    <source>
        <strain evidence="2 3">JCM 11896</strain>
    </source>
</reference>
<feature type="transmembrane region" description="Helical" evidence="1">
    <location>
        <begin position="27"/>
        <end position="46"/>
    </location>
</feature>
<dbReference type="RefSeq" id="WP_344025110.1">
    <property type="nucleotide sequence ID" value="NZ_BAAAJK010000026.1"/>
</dbReference>
<keyword evidence="1" id="KW-1133">Transmembrane helix</keyword>
<keyword evidence="1" id="KW-0472">Membrane</keyword>
<dbReference type="EMBL" id="BAAAJK010000026">
    <property type="protein sequence ID" value="GAA1394218.1"/>
    <property type="molecule type" value="Genomic_DNA"/>
</dbReference>
<sequence length="200" mass="20973">MTVPVRSSRGRAAAYRSVWQWPLRSPLRLAVTVVVLGALVFGLVTLGGQFGGGTSGGGLIAGGGQQGWDDGRSGVSATPTPTMLPPVAELTPEAIPPEQASPQALEVARVWASAWVNHPDGTTAEQWLAGLRPYTTDEFLGVLAGVDPANIPASRVTGQATPVRAAPRSVEVEVPTDTLRLTILVVDTDAGWKVSRYDRV</sequence>
<evidence type="ECO:0008006" key="4">
    <source>
        <dbReference type="Google" id="ProtNLM"/>
    </source>
</evidence>
<proteinExistence type="predicted"/>
<keyword evidence="3" id="KW-1185">Reference proteome</keyword>
<protein>
    <recommendedName>
        <fullName evidence="4">Mce-associated membrane protein</fullName>
    </recommendedName>
</protein>
<gene>
    <name evidence="2" type="ORF">GCM10009613_41990</name>
</gene>
<keyword evidence="1" id="KW-0812">Transmembrane</keyword>
<name>A0ABN1Y293_9PSEU</name>
<organism evidence="2 3">
    <name type="scientific">Pseudonocardia kongjuensis</name>
    <dbReference type="NCBI Taxonomy" id="102227"/>
    <lineage>
        <taxon>Bacteria</taxon>
        <taxon>Bacillati</taxon>
        <taxon>Actinomycetota</taxon>
        <taxon>Actinomycetes</taxon>
        <taxon>Pseudonocardiales</taxon>
        <taxon>Pseudonocardiaceae</taxon>
        <taxon>Pseudonocardia</taxon>
    </lineage>
</organism>
<evidence type="ECO:0000256" key="1">
    <source>
        <dbReference type="SAM" id="Phobius"/>
    </source>
</evidence>
<accession>A0ABN1Y293</accession>
<dbReference type="Proteomes" id="UP001501414">
    <property type="component" value="Unassembled WGS sequence"/>
</dbReference>
<evidence type="ECO:0000313" key="2">
    <source>
        <dbReference type="EMBL" id="GAA1394218.1"/>
    </source>
</evidence>
<comment type="caution">
    <text evidence="2">The sequence shown here is derived from an EMBL/GenBank/DDBJ whole genome shotgun (WGS) entry which is preliminary data.</text>
</comment>